<proteinExistence type="predicted"/>
<sequence>MQAAAAENFKLCVDAYHHLSDALNYQVEDARDEGSWRCVTSISQNPAYIWCLHYRAVIARYRLQYLDLLLHIPLCNYRAIEMEIAYGMWGYRAALSISSGDVATIRNLVLWSCRYLPMDVRFLIQKNFFLSLLRDWILMFSIIKFRPWWVGDEAWLKPVKDQLLLFQLYYVAPPFMVAPRFYMKGCANSLLLRLSTFVCCVSTSPGYGSGEEICFYLALDVGD</sequence>
<evidence type="ECO:0000313" key="1">
    <source>
        <dbReference type="EMBL" id="KAK8958744.1"/>
    </source>
</evidence>
<accession>A0ABR2M550</accession>
<dbReference type="Proteomes" id="UP001412067">
    <property type="component" value="Unassembled WGS sequence"/>
</dbReference>
<comment type="caution">
    <text evidence="1">The sequence shown here is derived from an EMBL/GenBank/DDBJ whole genome shotgun (WGS) entry which is preliminary data.</text>
</comment>
<organism evidence="1 2">
    <name type="scientific">Platanthera guangdongensis</name>
    <dbReference type="NCBI Taxonomy" id="2320717"/>
    <lineage>
        <taxon>Eukaryota</taxon>
        <taxon>Viridiplantae</taxon>
        <taxon>Streptophyta</taxon>
        <taxon>Embryophyta</taxon>
        <taxon>Tracheophyta</taxon>
        <taxon>Spermatophyta</taxon>
        <taxon>Magnoliopsida</taxon>
        <taxon>Liliopsida</taxon>
        <taxon>Asparagales</taxon>
        <taxon>Orchidaceae</taxon>
        <taxon>Orchidoideae</taxon>
        <taxon>Orchideae</taxon>
        <taxon>Orchidinae</taxon>
        <taxon>Platanthera</taxon>
    </lineage>
</organism>
<name>A0ABR2M550_9ASPA</name>
<keyword evidence="2" id="KW-1185">Reference proteome</keyword>
<gene>
    <name evidence="1" type="ORF">KSP40_PGU001383</name>
</gene>
<evidence type="ECO:0000313" key="2">
    <source>
        <dbReference type="Proteomes" id="UP001412067"/>
    </source>
</evidence>
<dbReference type="EMBL" id="JBBWWR010000012">
    <property type="protein sequence ID" value="KAK8958744.1"/>
    <property type="molecule type" value="Genomic_DNA"/>
</dbReference>
<protein>
    <submittedName>
        <fullName evidence="1">Uncharacterized protein</fullName>
    </submittedName>
</protein>
<reference evidence="1 2" key="1">
    <citation type="journal article" date="2022" name="Nat. Plants">
        <title>Genomes of leafy and leafless Platanthera orchids illuminate the evolution of mycoheterotrophy.</title>
        <authorList>
            <person name="Li M.H."/>
            <person name="Liu K.W."/>
            <person name="Li Z."/>
            <person name="Lu H.C."/>
            <person name="Ye Q.L."/>
            <person name="Zhang D."/>
            <person name="Wang J.Y."/>
            <person name="Li Y.F."/>
            <person name="Zhong Z.M."/>
            <person name="Liu X."/>
            <person name="Yu X."/>
            <person name="Liu D.K."/>
            <person name="Tu X.D."/>
            <person name="Liu B."/>
            <person name="Hao Y."/>
            <person name="Liao X.Y."/>
            <person name="Jiang Y.T."/>
            <person name="Sun W.H."/>
            <person name="Chen J."/>
            <person name="Chen Y.Q."/>
            <person name="Ai Y."/>
            <person name="Zhai J.W."/>
            <person name="Wu S.S."/>
            <person name="Zhou Z."/>
            <person name="Hsiao Y.Y."/>
            <person name="Wu W.L."/>
            <person name="Chen Y.Y."/>
            <person name="Lin Y.F."/>
            <person name="Hsu J.L."/>
            <person name="Li C.Y."/>
            <person name="Wang Z.W."/>
            <person name="Zhao X."/>
            <person name="Zhong W.Y."/>
            <person name="Ma X.K."/>
            <person name="Ma L."/>
            <person name="Huang J."/>
            <person name="Chen G.Z."/>
            <person name="Huang M.Z."/>
            <person name="Huang L."/>
            <person name="Peng D.H."/>
            <person name="Luo Y.B."/>
            <person name="Zou S.Q."/>
            <person name="Chen S.P."/>
            <person name="Lan S."/>
            <person name="Tsai W.C."/>
            <person name="Van de Peer Y."/>
            <person name="Liu Z.J."/>
        </authorList>
    </citation>
    <scope>NUCLEOTIDE SEQUENCE [LARGE SCALE GENOMIC DNA]</scope>
    <source>
        <strain evidence="1">Lor288</strain>
    </source>
</reference>